<feature type="compositionally biased region" description="Acidic residues" evidence="1">
    <location>
        <begin position="218"/>
        <end position="247"/>
    </location>
</feature>
<proteinExistence type="predicted"/>
<keyword evidence="3" id="KW-1185">Reference proteome</keyword>
<evidence type="ECO:0000256" key="1">
    <source>
        <dbReference type="SAM" id="MobiDB-lite"/>
    </source>
</evidence>
<gene>
    <name evidence="2" type="ORF">BDZ94DRAFT_1287378</name>
</gene>
<organism evidence="2 3">
    <name type="scientific">Collybia nuda</name>
    <dbReference type="NCBI Taxonomy" id="64659"/>
    <lineage>
        <taxon>Eukaryota</taxon>
        <taxon>Fungi</taxon>
        <taxon>Dikarya</taxon>
        <taxon>Basidiomycota</taxon>
        <taxon>Agaricomycotina</taxon>
        <taxon>Agaricomycetes</taxon>
        <taxon>Agaricomycetidae</taxon>
        <taxon>Agaricales</taxon>
        <taxon>Tricholomatineae</taxon>
        <taxon>Clitocybaceae</taxon>
        <taxon>Collybia</taxon>
    </lineage>
</organism>
<comment type="caution">
    <text evidence="2">The sequence shown here is derived from an EMBL/GenBank/DDBJ whole genome shotgun (WGS) entry which is preliminary data.</text>
</comment>
<evidence type="ECO:0000313" key="2">
    <source>
        <dbReference type="EMBL" id="KAF9468095.1"/>
    </source>
</evidence>
<sequence>MIQPKKYVFRVNYTTYDMRRDQDSLNPHTHCDVMVLSPETEQNAHPFWYARVLGVFHTKVLHTGPNSHNRSIQNMEFLWVRWIGFVPEADESPAFGFLDPSLVLRGCHLVPAFGAGRTPDLLKTVSPTAARPLGETDDWVNYYVIIWVDRDMFMRYLGGGIGHLNQGDQWTTGNNEDDMDIDSDLEEEAGNNEDSQKAQELQFQSLNNLAQQVSSNPVDEDEEDGSFGTDEDDDSENTSLGSDDEDLDLFKDMENEEEEEDFGPEDGEGIMGEDYGFGSF</sequence>
<protein>
    <submittedName>
        <fullName evidence="2">Uncharacterized protein</fullName>
    </submittedName>
</protein>
<dbReference type="EMBL" id="MU150234">
    <property type="protein sequence ID" value="KAF9468095.1"/>
    <property type="molecule type" value="Genomic_DNA"/>
</dbReference>
<reference evidence="2" key="1">
    <citation type="submission" date="2020-11" db="EMBL/GenBank/DDBJ databases">
        <authorList>
            <consortium name="DOE Joint Genome Institute"/>
            <person name="Ahrendt S."/>
            <person name="Riley R."/>
            <person name="Andreopoulos W."/>
            <person name="Labutti K."/>
            <person name="Pangilinan J."/>
            <person name="Ruiz-Duenas F.J."/>
            <person name="Barrasa J.M."/>
            <person name="Sanchez-Garcia M."/>
            <person name="Camarero S."/>
            <person name="Miyauchi S."/>
            <person name="Serrano A."/>
            <person name="Linde D."/>
            <person name="Babiker R."/>
            <person name="Drula E."/>
            <person name="Ayuso-Fernandez I."/>
            <person name="Pacheco R."/>
            <person name="Padilla G."/>
            <person name="Ferreira P."/>
            <person name="Barriuso J."/>
            <person name="Kellner H."/>
            <person name="Castanera R."/>
            <person name="Alfaro M."/>
            <person name="Ramirez L."/>
            <person name="Pisabarro A.G."/>
            <person name="Kuo A."/>
            <person name="Tritt A."/>
            <person name="Lipzen A."/>
            <person name="He G."/>
            <person name="Yan M."/>
            <person name="Ng V."/>
            <person name="Cullen D."/>
            <person name="Martin F."/>
            <person name="Rosso M.-N."/>
            <person name="Henrissat B."/>
            <person name="Hibbett D."/>
            <person name="Martinez A.T."/>
            <person name="Grigoriev I.V."/>
        </authorList>
    </citation>
    <scope>NUCLEOTIDE SEQUENCE</scope>
    <source>
        <strain evidence="2">CBS 247.69</strain>
    </source>
</reference>
<evidence type="ECO:0000313" key="3">
    <source>
        <dbReference type="Proteomes" id="UP000807353"/>
    </source>
</evidence>
<dbReference type="AlphaFoldDB" id="A0A9P5YI97"/>
<feature type="region of interest" description="Disordered" evidence="1">
    <location>
        <begin position="212"/>
        <end position="280"/>
    </location>
</feature>
<dbReference type="OrthoDB" id="3267098at2759"/>
<feature type="compositionally biased region" description="Acidic residues" evidence="1">
    <location>
        <begin position="254"/>
        <end position="268"/>
    </location>
</feature>
<dbReference type="Proteomes" id="UP000807353">
    <property type="component" value="Unassembled WGS sequence"/>
</dbReference>
<accession>A0A9P5YI97</accession>
<name>A0A9P5YI97_9AGAR</name>